<organism evidence="1 2">
    <name type="scientific">Candidatus Lactobacillus pullistercoris</name>
    <dbReference type="NCBI Taxonomy" id="2838636"/>
    <lineage>
        <taxon>Bacteria</taxon>
        <taxon>Bacillati</taxon>
        <taxon>Bacillota</taxon>
        <taxon>Bacilli</taxon>
        <taxon>Lactobacillales</taxon>
        <taxon>Lactobacillaceae</taxon>
        <taxon>Lactobacillus</taxon>
    </lineage>
</organism>
<dbReference type="EMBL" id="JAHLFT010000031">
    <property type="protein sequence ID" value="MBU3828010.1"/>
    <property type="molecule type" value="Genomic_DNA"/>
</dbReference>
<evidence type="ECO:0000313" key="1">
    <source>
        <dbReference type="EMBL" id="MBU3828010.1"/>
    </source>
</evidence>
<dbReference type="Proteomes" id="UP000823844">
    <property type="component" value="Unassembled WGS sequence"/>
</dbReference>
<reference evidence="1" key="2">
    <citation type="submission" date="2021-04" db="EMBL/GenBank/DDBJ databases">
        <authorList>
            <person name="Gilroy R."/>
        </authorList>
    </citation>
    <scope>NUCLEOTIDE SEQUENCE</scope>
    <source>
        <strain evidence="1">F6-686</strain>
    </source>
</reference>
<dbReference type="AlphaFoldDB" id="A0A9E2KPW5"/>
<comment type="caution">
    <text evidence="1">The sequence shown here is derived from an EMBL/GenBank/DDBJ whole genome shotgun (WGS) entry which is preliminary data.</text>
</comment>
<reference evidence="1" key="1">
    <citation type="journal article" date="2021" name="PeerJ">
        <title>Extensive microbial diversity within the chicken gut microbiome revealed by metagenomics and culture.</title>
        <authorList>
            <person name="Gilroy R."/>
            <person name="Ravi A."/>
            <person name="Getino M."/>
            <person name="Pursley I."/>
            <person name="Horton D.L."/>
            <person name="Alikhan N.F."/>
            <person name="Baker D."/>
            <person name="Gharbi K."/>
            <person name="Hall N."/>
            <person name="Watson M."/>
            <person name="Adriaenssens E.M."/>
            <person name="Foster-Nyarko E."/>
            <person name="Jarju S."/>
            <person name="Secka A."/>
            <person name="Antonio M."/>
            <person name="Oren A."/>
            <person name="Chaudhuri R.R."/>
            <person name="La Ragione R."/>
            <person name="Hildebrand F."/>
            <person name="Pallen M.J."/>
        </authorList>
    </citation>
    <scope>NUCLEOTIDE SEQUENCE</scope>
    <source>
        <strain evidence="1">F6-686</strain>
    </source>
</reference>
<protein>
    <submittedName>
        <fullName evidence="1">Uncharacterized protein</fullName>
    </submittedName>
</protein>
<evidence type="ECO:0000313" key="2">
    <source>
        <dbReference type="Proteomes" id="UP000823844"/>
    </source>
</evidence>
<gene>
    <name evidence="1" type="ORF">H9806_02485</name>
</gene>
<name>A0A9E2KPW5_9LACO</name>
<accession>A0A9E2KPW5</accession>
<sequence length="298" mass="34228">MIDTEALPINDAWLYPKEDKSDFEVNALSYSPLGLLLAIGNGLGLGDYDDGNLLVGSWSLDSTSIVTSNKPIPKYSHFKKFDTTLFWKEEEKEEFFNLTNTSPNKEVLRKKLITKECLKNKSQINFLETYQKQIDDLYKDVNSIGEKLNTFSEKYGLNDYSQTSHTFPLSSDLVPLLDQVAKNYDDINEKIHNELMVLRYNCPVISLLKLGIHLDWEPDELSEAEALKKLDHIKTKLSKLPSQSIVMETLQQLKVAQAIDLNKLKSLKTKYNKLNQNTYYFDNLKLLAKLQKNTVEYA</sequence>
<proteinExistence type="predicted"/>